<dbReference type="Gene3D" id="3.40.50.720">
    <property type="entry name" value="NAD(P)-binding Rossmann-like Domain"/>
    <property type="match status" value="1"/>
</dbReference>
<dbReference type="PRINTS" id="PR00081">
    <property type="entry name" value="GDHRDH"/>
</dbReference>
<keyword evidence="5" id="KW-1185">Reference proteome</keyword>
<dbReference type="InterPro" id="IPR036291">
    <property type="entry name" value="NAD(P)-bd_dom_sf"/>
</dbReference>
<dbReference type="EMBL" id="JBEDNQ010000006">
    <property type="protein sequence ID" value="MEQ3552185.1"/>
    <property type="molecule type" value="Genomic_DNA"/>
</dbReference>
<feature type="region of interest" description="Disordered" evidence="3">
    <location>
        <begin position="231"/>
        <end position="406"/>
    </location>
</feature>
<evidence type="ECO:0000256" key="3">
    <source>
        <dbReference type="SAM" id="MobiDB-lite"/>
    </source>
</evidence>
<dbReference type="Proteomes" id="UP001494902">
    <property type="component" value="Unassembled WGS sequence"/>
</dbReference>
<comment type="caution">
    <text evidence="4">The sequence shown here is derived from an EMBL/GenBank/DDBJ whole genome shotgun (WGS) entry which is preliminary data.</text>
</comment>
<evidence type="ECO:0000313" key="5">
    <source>
        <dbReference type="Proteomes" id="UP001494902"/>
    </source>
</evidence>
<keyword evidence="2" id="KW-0560">Oxidoreductase</keyword>
<reference evidence="4 5" key="1">
    <citation type="submission" date="2024-03" db="EMBL/GenBank/DDBJ databases">
        <title>Draft genome sequence of Pseudonocardia nematodicida JCM 31783.</title>
        <authorList>
            <person name="Butdee W."/>
            <person name="Duangmal K."/>
        </authorList>
    </citation>
    <scope>NUCLEOTIDE SEQUENCE [LARGE SCALE GENOMIC DNA]</scope>
    <source>
        <strain evidence="4 5">JCM 31783</strain>
    </source>
</reference>
<evidence type="ECO:0000256" key="2">
    <source>
        <dbReference type="ARBA" id="ARBA00023002"/>
    </source>
</evidence>
<dbReference type="InterPro" id="IPR002347">
    <property type="entry name" value="SDR_fam"/>
</dbReference>
<comment type="similarity">
    <text evidence="1">Belongs to the short-chain dehydrogenases/reductases (SDR) family.</text>
</comment>
<proteinExistence type="inferred from homology"/>
<dbReference type="Pfam" id="PF00106">
    <property type="entry name" value="adh_short"/>
    <property type="match status" value="1"/>
</dbReference>
<evidence type="ECO:0000313" key="4">
    <source>
        <dbReference type="EMBL" id="MEQ3552185.1"/>
    </source>
</evidence>
<accession>A0ABV1KCK2</accession>
<dbReference type="RefSeq" id="WP_349299247.1">
    <property type="nucleotide sequence ID" value="NZ_JBEDNQ010000006.1"/>
</dbReference>
<evidence type="ECO:0000256" key="1">
    <source>
        <dbReference type="ARBA" id="ARBA00006484"/>
    </source>
</evidence>
<protein>
    <submittedName>
        <fullName evidence="4">SDR family NAD(P)-dependent oxidoreductase</fullName>
    </submittedName>
</protein>
<dbReference type="PANTHER" id="PTHR43899:SF13">
    <property type="entry name" value="RH59310P"/>
    <property type="match status" value="1"/>
</dbReference>
<dbReference type="SUPFAM" id="SSF51735">
    <property type="entry name" value="NAD(P)-binding Rossmann-fold domains"/>
    <property type="match status" value="1"/>
</dbReference>
<feature type="compositionally biased region" description="Pro residues" evidence="3">
    <location>
        <begin position="252"/>
        <end position="262"/>
    </location>
</feature>
<name>A0ABV1KCK2_9PSEU</name>
<dbReference type="PANTHER" id="PTHR43899">
    <property type="entry name" value="RH59310P"/>
    <property type="match status" value="1"/>
</dbReference>
<dbReference type="InterPro" id="IPR051019">
    <property type="entry name" value="VLCFA-Steroid_DH"/>
</dbReference>
<feature type="compositionally biased region" description="Low complexity" evidence="3">
    <location>
        <begin position="238"/>
        <end position="251"/>
    </location>
</feature>
<feature type="compositionally biased region" description="Low complexity" evidence="3">
    <location>
        <begin position="385"/>
        <end position="406"/>
    </location>
</feature>
<sequence>MALALITGGGTGIGAVLADRLASRGHDLLLVTRDPGAAYATAGTVAGRYGVRTDVLVADLATRHGLLRVEALLSGATAPAVDVLVHDAVAEAPGVASVHAEEQQARIDLGVTATMRLTHAALPGMLARGEGAIVVTGGSPAPADRPAAEWAQSFVAALAPTLAGTGVRARTAGSGDGYPGTIERVETLLSELDAGQCPAASGRPGLRGLSRRVLGTGARAARRGAELLADATRGPLLPTTASSPAAGATPAVPAPTAAPVPEAPSVVPTAGPRPAGSGVLPSRAPAHPRRPVPAPGCDRGPVAPAPDGVASLPEPTDPAHTDLAATALGGGSVPAPGPRPTRAHARLPDLPARPAPGRALDAATTCARSAHYLPGAARTPEQRARAAAALRDQARSRSGAAGPASR</sequence>
<organism evidence="4 5">
    <name type="scientific">Pseudonocardia nematodicida</name>
    <dbReference type="NCBI Taxonomy" id="1206997"/>
    <lineage>
        <taxon>Bacteria</taxon>
        <taxon>Bacillati</taxon>
        <taxon>Actinomycetota</taxon>
        <taxon>Actinomycetes</taxon>
        <taxon>Pseudonocardiales</taxon>
        <taxon>Pseudonocardiaceae</taxon>
        <taxon>Pseudonocardia</taxon>
    </lineage>
</organism>
<gene>
    <name evidence="4" type="ORF">WIS52_17060</name>
</gene>
<feature type="compositionally biased region" description="Low complexity" evidence="3">
    <location>
        <begin position="348"/>
        <end position="363"/>
    </location>
</feature>